<name>A0A918PF98_9SPHN</name>
<dbReference type="Proteomes" id="UP000648075">
    <property type="component" value="Unassembled WGS sequence"/>
</dbReference>
<gene>
    <name evidence="1" type="ORF">GCM10011614_17030</name>
</gene>
<protein>
    <submittedName>
        <fullName evidence="1">Uncharacterized protein</fullName>
    </submittedName>
</protein>
<evidence type="ECO:0000313" key="2">
    <source>
        <dbReference type="Proteomes" id="UP000648075"/>
    </source>
</evidence>
<keyword evidence="2" id="KW-1185">Reference proteome</keyword>
<dbReference type="EMBL" id="BMZA01000004">
    <property type="protein sequence ID" value="GGZ02552.1"/>
    <property type="molecule type" value="Genomic_DNA"/>
</dbReference>
<organism evidence="1 2">
    <name type="scientific">Novosphingobium colocasiae</name>
    <dbReference type="NCBI Taxonomy" id="1256513"/>
    <lineage>
        <taxon>Bacteria</taxon>
        <taxon>Pseudomonadati</taxon>
        <taxon>Pseudomonadota</taxon>
        <taxon>Alphaproteobacteria</taxon>
        <taxon>Sphingomonadales</taxon>
        <taxon>Sphingomonadaceae</taxon>
        <taxon>Novosphingobium</taxon>
    </lineage>
</organism>
<proteinExistence type="predicted"/>
<dbReference type="AlphaFoldDB" id="A0A918PF98"/>
<sequence length="110" mass="12509">MFERDAAGGGVYALKPQCGAVIDAHEARVPRQFDRVDIGAKMMTRYAVKRFRTDDVLRRQLLGLMDDPRHRGLRYSKITAELAYRSGCIAACKQRFISGRANIHKWVAIQ</sequence>
<comment type="caution">
    <text evidence="1">The sequence shown here is derived from an EMBL/GenBank/DDBJ whole genome shotgun (WGS) entry which is preliminary data.</text>
</comment>
<accession>A0A918PF98</accession>
<evidence type="ECO:0000313" key="1">
    <source>
        <dbReference type="EMBL" id="GGZ02552.1"/>
    </source>
</evidence>
<reference evidence="1" key="2">
    <citation type="submission" date="2020-09" db="EMBL/GenBank/DDBJ databases">
        <authorList>
            <person name="Sun Q."/>
            <person name="Kim S."/>
        </authorList>
    </citation>
    <scope>NUCLEOTIDE SEQUENCE</scope>
    <source>
        <strain evidence="1">KCTC 32255</strain>
    </source>
</reference>
<reference evidence="1" key="1">
    <citation type="journal article" date="2014" name="Int. J. Syst. Evol. Microbiol.">
        <title>Complete genome sequence of Corynebacterium casei LMG S-19264T (=DSM 44701T), isolated from a smear-ripened cheese.</title>
        <authorList>
            <consortium name="US DOE Joint Genome Institute (JGI-PGF)"/>
            <person name="Walter F."/>
            <person name="Albersmeier A."/>
            <person name="Kalinowski J."/>
            <person name="Ruckert C."/>
        </authorList>
    </citation>
    <scope>NUCLEOTIDE SEQUENCE</scope>
    <source>
        <strain evidence="1">KCTC 32255</strain>
    </source>
</reference>